<dbReference type="InterPro" id="IPR021778">
    <property type="entry name" value="Se/S_carrier-like"/>
</dbReference>
<protein>
    <submittedName>
        <fullName evidence="2">DUF3343 domain-containing protein</fullName>
    </submittedName>
</protein>
<feature type="domain" description="Putative Se/S carrier protein-like" evidence="1">
    <location>
        <begin position="7"/>
        <end position="74"/>
    </location>
</feature>
<dbReference type="RefSeq" id="WP_216558106.1">
    <property type="nucleotide sequence ID" value="NZ_JAHLOH010000027.1"/>
</dbReference>
<gene>
    <name evidence="2" type="ORF">NE686_06235</name>
</gene>
<name>A0ABT1S885_9FIRM</name>
<dbReference type="EMBL" id="JANGAC010000003">
    <property type="protein sequence ID" value="MCQ4922673.1"/>
    <property type="molecule type" value="Genomic_DNA"/>
</dbReference>
<comment type="caution">
    <text evidence="2">The sequence shown here is derived from an EMBL/GenBank/DDBJ whole genome shotgun (WGS) entry which is preliminary data.</text>
</comment>
<reference evidence="2 3" key="1">
    <citation type="submission" date="2022-06" db="EMBL/GenBank/DDBJ databases">
        <title>Isolation of gut microbiota from human fecal samples.</title>
        <authorList>
            <person name="Pamer E.G."/>
            <person name="Barat B."/>
            <person name="Waligurski E."/>
            <person name="Medina S."/>
            <person name="Paddock L."/>
            <person name="Mostad J."/>
        </authorList>
    </citation>
    <scope>NUCLEOTIDE SEQUENCE [LARGE SCALE GENOMIC DNA]</scope>
    <source>
        <strain evidence="2 3">DFI.7.95</strain>
    </source>
</reference>
<keyword evidence="3" id="KW-1185">Reference proteome</keyword>
<accession>A0ABT1S885</accession>
<evidence type="ECO:0000313" key="2">
    <source>
        <dbReference type="EMBL" id="MCQ4922673.1"/>
    </source>
</evidence>
<proteinExistence type="predicted"/>
<evidence type="ECO:0000259" key="1">
    <source>
        <dbReference type="Pfam" id="PF11823"/>
    </source>
</evidence>
<dbReference type="Pfam" id="PF11823">
    <property type="entry name" value="Se_S_carrier"/>
    <property type="match status" value="1"/>
</dbReference>
<dbReference type="Proteomes" id="UP001524478">
    <property type="component" value="Unassembled WGS sequence"/>
</dbReference>
<sequence>MRKETYGVTTYKSTHHTIQAEGVFKEKGISFRTIPTPREITVSCGLAIIFALDDLPKVKEMVNSDEINIDGIYKYTKDGQKSSAERII</sequence>
<organism evidence="2 3">
    <name type="scientific">Tissierella carlieri</name>
    <dbReference type="NCBI Taxonomy" id="689904"/>
    <lineage>
        <taxon>Bacteria</taxon>
        <taxon>Bacillati</taxon>
        <taxon>Bacillota</taxon>
        <taxon>Tissierellia</taxon>
        <taxon>Tissierellales</taxon>
        <taxon>Tissierellaceae</taxon>
        <taxon>Tissierella</taxon>
    </lineage>
</organism>
<evidence type="ECO:0000313" key="3">
    <source>
        <dbReference type="Proteomes" id="UP001524478"/>
    </source>
</evidence>